<keyword evidence="7" id="KW-0693">Viral RNA replication</keyword>
<keyword evidence="4" id="KW-0808">Transferase</keyword>
<dbReference type="InterPro" id="IPR001407">
    <property type="entry name" value="RNA_pol_PB1_influenza"/>
</dbReference>
<organism evidence="8">
    <name type="scientific">Shayang Spider Virus 3</name>
    <dbReference type="NCBI Taxonomy" id="1608070"/>
    <lineage>
        <taxon>Viruses</taxon>
        <taxon>Riboviria</taxon>
        <taxon>Orthornavirae</taxon>
        <taxon>Negarnaviricota</taxon>
        <taxon>Polyploviricotina</taxon>
        <taxon>Insthoviricetes</taxon>
        <taxon>Articulavirales</taxon>
        <taxon>Orthomyxoviridae</taxon>
        <taxon>Quaranjavirus</taxon>
    </lineage>
</organism>
<dbReference type="GO" id="GO:0039694">
    <property type="term" value="P:viral RNA genome replication"/>
    <property type="evidence" value="ECO:0007669"/>
    <property type="project" value="InterPro"/>
</dbReference>
<proteinExistence type="predicted"/>
<evidence type="ECO:0000256" key="4">
    <source>
        <dbReference type="ARBA" id="ARBA00022679"/>
    </source>
</evidence>
<evidence type="ECO:0000313" key="8">
    <source>
        <dbReference type="EMBL" id="AJG39087.1"/>
    </source>
</evidence>
<keyword evidence="5" id="KW-0548">Nucleotidyltransferase</keyword>
<dbReference type="GO" id="GO:0003968">
    <property type="term" value="F:RNA-directed RNA polymerase activity"/>
    <property type="evidence" value="ECO:0007669"/>
    <property type="project" value="UniProtKB-KW"/>
</dbReference>
<gene>
    <name evidence="8" type="primary">PB1</name>
</gene>
<dbReference type="GO" id="GO:0003723">
    <property type="term" value="F:RNA binding"/>
    <property type="evidence" value="ECO:0007669"/>
    <property type="project" value="InterPro"/>
</dbReference>
<evidence type="ECO:0000256" key="7">
    <source>
        <dbReference type="ARBA" id="ARBA00022953"/>
    </source>
</evidence>
<dbReference type="Pfam" id="PF00602">
    <property type="entry name" value="Flu_PB1"/>
    <property type="match status" value="1"/>
</dbReference>
<dbReference type="EC" id="2.7.7.48" evidence="1"/>
<evidence type="ECO:0000256" key="3">
    <source>
        <dbReference type="ARBA" id="ARBA00022484"/>
    </source>
</evidence>
<keyword evidence="3" id="KW-0696">RNA-directed RNA polymerase</keyword>
<evidence type="ECO:0000256" key="6">
    <source>
        <dbReference type="ARBA" id="ARBA00022741"/>
    </source>
</evidence>
<dbReference type="EMBL" id="KM817618">
    <property type="protein sequence ID" value="AJG39087.1"/>
    <property type="molecule type" value="Viral_cRNA"/>
</dbReference>
<accession>A0A0B5KTC0</accession>
<dbReference type="GO" id="GO:0000166">
    <property type="term" value="F:nucleotide binding"/>
    <property type="evidence" value="ECO:0007669"/>
    <property type="project" value="UniProtKB-KW"/>
</dbReference>
<evidence type="ECO:0000256" key="5">
    <source>
        <dbReference type="ARBA" id="ARBA00022695"/>
    </source>
</evidence>
<evidence type="ECO:0000256" key="1">
    <source>
        <dbReference type="ARBA" id="ARBA00012494"/>
    </source>
</evidence>
<keyword evidence="6" id="KW-0547">Nucleotide-binding</keyword>
<name>A0A0B5KTC0_9ORTO</name>
<reference evidence="8" key="2">
    <citation type="journal article" date="2015" name="Elife">
        <title>Unprecedented genomic diversity of RNA viruses in arthropods reveals the ancestry of negative-sense RNA viruses.</title>
        <authorList>
            <person name="Li C.X."/>
            <person name="Shi M."/>
            <person name="Tian J.H."/>
            <person name="Lin X.D."/>
            <person name="Kang Y.J."/>
            <person name="Chen L.J."/>
            <person name="Qin X.C."/>
            <person name="Xu J."/>
            <person name="Holmes E.C."/>
            <person name="Zhang Y.Z."/>
        </authorList>
    </citation>
    <scope>NUCLEOTIDE SEQUENCE</scope>
    <source>
        <strain evidence="8">SYZZ-5</strain>
    </source>
</reference>
<sequence length="389" mass="44847">MENLNHIDLSSISLLYQYTNPPPLAYGSPAPKVAESILRSQEYNKLPNNGRSDNQAEDRQYWRKADGDFPSNIQDPTSNINLAAMKKFSIEFLSRNYRAIDEVVDSVVNEIHNENADVLTKGRQTWDPFLQRSVTSADAYKEMANFFKKNTGKCNFTMIEWIHTWSELFEKDSIKLNEKTINKVKIEKITKQGFIKEKEKTIIKVKEREMNGEEARIFLLDMATEFCSYLKSKERSKLKRRAIASANMILRMFFEIIERFHLKLGKKIAGSTISQGGIEKQDKIMSSLSLLARKNYSVLATEDATKWNECLAPAGFYVMHEVFLNPKYRAAAKVTMSSEVDPSSFEMLREILHTGIYLLSKKRVFIGQGHVLEDGEAFTRERWYGIEKN</sequence>
<evidence type="ECO:0000256" key="2">
    <source>
        <dbReference type="ARBA" id="ARBA00020035"/>
    </source>
</evidence>
<reference evidence="8" key="1">
    <citation type="submission" date="2014-09" db="EMBL/GenBank/DDBJ databases">
        <authorList>
            <person name="Li C.-X."/>
            <person name="Shi M."/>
            <person name="Tian J.-H."/>
            <person name="Lin X.-D."/>
            <person name="Kang Y.-J."/>
            <person name="Qin X.-C."/>
            <person name="Chen L.-J."/>
            <person name="Xu J."/>
            <person name="Holmes E.C."/>
        </authorList>
    </citation>
    <scope>NUCLEOTIDE SEQUENCE</scope>
    <source>
        <strain evidence="8">SYZZ-5</strain>
    </source>
</reference>
<protein>
    <recommendedName>
        <fullName evidence="2">RNA-directed RNA polymerase catalytic subunit</fullName>
        <ecNumber evidence="1">2.7.7.48</ecNumber>
    </recommendedName>
</protein>